<name>A0ACC1B9D5_9ROSI</name>
<evidence type="ECO:0000313" key="1">
    <source>
        <dbReference type="EMBL" id="KAJ0095576.1"/>
    </source>
</evidence>
<reference evidence="2" key="1">
    <citation type="journal article" date="2023" name="G3 (Bethesda)">
        <title>Genome assembly and association tests identify interacting loci associated with vigor, precocity, and sex in interspecific pistachio rootstocks.</title>
        <authorList>
            <person name="Palmer W."/>
            <person name="Jacygrad E."/>
            <person name="Sagayaradj S."/>
            <person name="Cavanaugh K."/>
            <person name="Han R."/>
            <person name="Bertier L."/>
            <person name="Beede B."/>
            <person name="Kafkas S."/>
            <person name="Golino D."/>
            <person name="Preece J."/>
            <person name="Michelmore R."/>
        </authorList>
    </citation>
    <scope>NUCLEOTIDE SEQUENCE [LARGE SCALE GENOMIC DNA]</scope>
</reference>
<keyword evidence="2" id="KW-1185">Reference proteome</keyword>
<proteinExistence type="predicted"/>
<comment type="caution">
    <text evidence="1">The sequence shown here is derived from an EMBL/GenBank/DDBJ whole genome shotgun (WGS) entry which is preliminary data.</text>
</comment>
<protein>
    <submittedName>
        <fullName evidence="1">Uncharacterized protein</fullName>
    </submittedName>
</protein>
<dbReference type="Proteomes" id="UP001164250">
    <property type="component" value="Chromosome 6"/>
</dbReference>
<sequence length="150" mass="17476">MTGKQSILPLESKKLPGRPKKNRRKELDERTIITKRSRNGRIMTCNVCKSEASIVDNVNAQRDSSARQKTKQQHKGSRKIRHKKTPMAGYGVYIDTNTGMLTYNGLTHLYKSKFSSQLLQYNDFDETLFFFFFSFFFATYSVRNTTQLRD</sequence>
<gene>
    <name evidence="1" type="ORF">Patl1_15873</name>
</gene>
<organism evidence="1 2">
    <name type="scientific">Pistacia atlantica</name>
    <dbReference type="NCBI Taxonomy" id="434234"/>
    <lineage>
        <taxon>Eukaryota</taxon>
        <taxon>Viridiplantae</taxon>
        <taxon>Streptophyta</taxon>
        <taxon>Embryophyta</taxon>
        <taxon>Tracheophyta</taxon>
        <taxon>Spermatophyta</taxon>
        <taxon>Magnoliopsida</taxon>
        <taxon>eudicotyledons</taxon>
        <taxon>Gunneridae</taxon>
        <taxon>Pentapetalae</taxon>
        <taxon>rosids</taxon>
        <taxon>malvids</taxon>
        <taxon>Sapindales</taxon>
        <taxon>Anacardiaceae</taxon>
        <taxon>Pistacia</taxon>
    </lineage>
</organism>
<dbReference type="EMBL" id="CM047902">
    <property type="protein sequence ID" value="KAJ0095576.1"/>
    <property type="molecule type" value="Genomic_DNA"/>
</dbReference>
<evidence type="ECO:0000313" key="2">
    <source>
        <dbReference type="Proteomes" id="UP001164250"/>
    </source>
</evidence>
<accession>A0ACC1B9D5</accession>